<protein>
    <submittedName>
        <fullName evidence="2 3">Uncharacterized protein</fullName>
    </submittedName>
</protein>
<gene>
    <name evidence="2" type="ORF">BRADI_1g46290v3</name>
</gene>
<evidence type="ECO:0000313" key="2">
    <source>
        <dbReference type="EMBL" id="PNT76245.1"/>
    </source>
</evidence>
<accession>A0A2K2DPP3</accession>
<reference evidence="2 3" key="1">
    <citation type="journal article" date="2010" name="Nature">
        <title>Genome sequencing and analysis of the model grass Brachypodium distachyon.</title>
        <authorList>
            <consortium name="International Brachypodium Initiative"/>
        </authorList>
    </citation>
    <scope>NUCLEOTIDE SEQUENCE [LARGE SCALE GENOMIC DNA]</scope>
    <source>
        <strain evidence="2 3">Bd21</strain>
    </source>
</reference>
<reference evidence="3" key="3">
    <citation type="submission" date="2018-08" db="UniProtKB">
        <authorList>
            <consortium name="EnsemblPlants"/>
        </authorList>
    </citation>
    <scope>IDENTIFICATION</scope>
    <source>
        <strain evidence="3">cv. Bd21</strain>
    </source>
</reference>
<dbReference type="ExpressionAtlas" id="A0A2K2DPP3">
    <property type="expression patterns" value="baseline"/>
</dbReference>
<proteinExistence type="predicted"/>
<name>A0A2K2DPP3_BRADI</name>
<dbReference type="EnsemblPlants" id="PNT76245">
    <property type="protein sequence ID" value="PNT76245"/>
    <property type="gene ID" value="BRADI_1g46290v3"/>
</dbReference>
<feature type="compositionally biased region" description="Pro residues" evidence="1">
    <location>
        <begin position="41"/>
        <end position="50"/>
    </location>
</feature>
<evidence type="ECO:0000256" key="1">
    <source>
        <dbReference type="SAM" id="MobiDB-lite"/>
    </source>
</evidence>
<dbReference type="Proteomes" id="UP000008810">
    <property type="component" value="Chromosome 1"/>
</dbReference>
<dbReference type="Gramene" id="PNT76245">
    <property type="protein sequence ID" value="PNT76245"/>
    <property type="gene ID" value="BRADI_1g46290v3"/>
</dbReference>
<sequence>MAAAGPLRLRRCSVVRSPARKMATPGGPPSSGCRDALVPRGPSPPPPTTAMPPSTAATDVNDLGISLTSLSLQVTPSPPPPLLAQTHLPEPAPSDLAQVHVPNALETSGPMSGPPPSPSLPSSPRVEDFIAAICTDVPAPVLATPATAVQIVSPTPAVLPPTTVHRRARLAARPLSGISSTLAAQTLVARRLGSLPPAAPFDDEAQEAYVKLFKEPLSEQAIAAIESLVAEARRCKKTPRAAGIGWGMGRGADRGRGIAVN</sequence>
<dbReference type="InParanoid" id="A0A2K2DPP3"/>
<evidence type="ECO:0000313" key="4">
    <source>
        <dbReference type="Proteomes" id="UP000008810"/>
    </source>
</evidence>
<reference evidence="2" key="2">
    <citation type="submission" date="2017-06" db="EMBL/GenBank/DDBJ databases">
        <title>WGS assembly of Brachypodium distachyon.</title>
        <authorList>
            <consortium name="The International Brachypodium Initiative"/>
            <person name="Lucas S."/>
            <person name="Harmon-Smith M."/>
            <person name="Lail K."/>
            <person name="Tice H."/>
            <person name="Grimwood J."/>
            <person name="Bruce D."/>
            <person name="Barry K."/>
            <person name="Shu S."/>
            <person name="Lindquist E."/>
            <person name="Wang M."/>
            <person name="Pitluck S."/>
            <person name="Vogel J.P."/>
            <person name="Garvin D.F."/>
            <person name="Mockler T.C."/>
            <person name="Schmutz J."/>
            <person name="Rokhsar D."/>
            <person name="Bevan M.W."/>
        </authorList>
    </citation>
    <scope>NUCLEOTIDE SEQUENCE</scope>
    <source>
        <strain evidence="2">Bd21</strain>
    </source>
</reference>
<feature type="region of interest" description="Disordered" evidence="1">
    <location>
        <begin position="1"/>
        <end position="95"/>
    </location>
</feature>
<dbReference type="AlphaFoldDB" id="A0A2K2DPP3"/>
<organism evidence="2">
    <name type="scientific">Brachypodium distachyon</name>
    <name type="common">Purple false brome</name>
    <name type="synonym">Trachynia distachya</name>
    <dbReference type="NCBI Taxonomy" id="15368"/>
    <lineage>
        <taxon>Eukaryota</taxon>
        <taxon>Viridiplantae</taxon>
        <taxon>Streptophyta</taxon>
        <taxon>Embryophyta</taxon>
        <taxon>Tracheophyta</taxon>
        <taxon>Spermatophyta</taxon>
        <taxon>Magnoliopsida</taxon>
        <taxon>Liliopsida</taxon>
        <taxon>Poales</taxon>
        <taxon>Poaceae</taxon>
        <taxon>BOP clade</taxon>
        <taxon>Pooideae</taxon>
        <taxon>Stipodae</taxon>
        <taxon>Brachypodieae</taxon>
        <taxon>Brachypodium</taxon>
    </lineage>
</organism>
<keyword evidence="4" id="KW-1185">Reference proteome</keyword>
<feature type="compositionally biased region" description="Polar residues" evidence="1">
    <location>
        <begin position="66"/>
        <end position="75"/>
    </location>
</feature>
<evidence type="ECO:0000313" key="3">
    <source>
        <dbReference type="EnsemblPlants" id="PNT76245"/>
    </source>
</evidence>
<dbReference type="EMBL" id="CM000880">
    <property type="protein sequence ID" value="PNT76245.1"/>
    <property type="molecule type" value="Genomic_DNA"/>
</dbReference>